<dbReference type="EMBL" id="CP035708">
    <property type="protein sequence ID" value="QEM99805.1"/>
    <property type="molecule type" value="Genomic_DNA"/>
</dbReference>
<accession>A0A5C1PYW4</accession>
<dbReference type="CDD" id="cd00761">
    <property type="entry name" value="Glyco_tranf_GTA_type"/>
    <property type="match status" value="1"/>
</dbReference>
<gene>
    <name evidence="2" type="ORF">EWH46_02795</name>
</gene>
<evidence type="ECO:0000313" key="2">
    <source>
        <dbReference type="EMBL" id="QEM99805.1"/>
    </source>
</evidence>
<dbReference type="InterPro" id="IPR050834">
    <property type="entry name" value="Glycosyltransf_2"/>
</dbReference>
<dbReference type="InterPro" id="IPR001173">
    <property type="entry name" value="Glyco_trans_2-like"/>
</dbReference>
<proteinExistence type="predicted"/>
<dbReference type="Pfam" id="PF00535">
    <property type="entry name" value="Glycos_transf_2"/>
    <property type="match status" value="1"/>
</dbReference>
<name>A0A5C1PYW4_9BURK</name>
<evidence type="ECO:0000259" key="1">
    <source>
        <dbReference type="Pfam" id="PF00535"/>
    </source>
</evidence>
<reference evidence="2 3" key="1">
    <citation type="submission" date="2019-02" db="EMBL/GenBank/DDBJ databases">
        <title>Complete Genome Sequence and Methylome Analysis of Sphaerotilus natans subsp. sulfidivorans D-507.</title>
        <authorList>
            <person name="Fomenkov A."/>
            <person name="Gridneva E."/>
            <person name="Smolyakov D."/>
            <person name="Dubinina G."/>
            <person name="Vincze T."/>
            <person name="Grabovich M."/>
            <person name="Roberts R.J."/>
        </authorList>
    </citation>
    <scope>NUCLEOTIDE SEQUENCE [LARGE SCALE GENOMIC DNA]</scope>
    <source>
        <strain evidence="2 3">D-507</strain>
    </source>
</reference>
<dbReference type="Gene3D" id="3.90.550.10">
    <property type="entry name" value="Spore Coat Polysaccharide Biosynthesis Protein SpsA, Chain A"/>
    <property type="match status" value="1"/>
</dbReference>
<sequence length="368" mass="39894">MSAIRESPMPASASASASAAAVSGPAVSIVVLNYNYGRFVAAAIESALAQTAPGCEVIVVDNGSTDDSAEVIARYADRVRVVRQPVNIGQGQGYNLGIAAARGQWIVWLDADDLLDPDAIATCLAAADDHTAKVQYALRLIDAEGRPLGGTMPYLSHHGDVVPIIRRLGHYAGPPGSGNLYRLRAVAPYFPVDPKDWPICTDTVPFLTAPFHGRVVHVERPLGSYRLHRKPADRDAPGYRGNYSGSVGQEVRLVVDSRERTLELLRQRSGFCIDAPALMLPTHVRHRITSWRWARESHPFPDDSADSLWALMRASLQHCPGYGEAQRAALLAWAAGALFLPAPMAGAVMNGAQPLREALDRWRRRSIS</sequence>
<dbReference type="InterPro" id="IPR029044">
    <property type="entry name" value="Nucleotide-diphossugar_trans"/>
</dbReference>
<organism evidence="2 3">
    <name type="scientific">Sphaerotilus sulfidivorans</name>
    <dbReference type="NCBI Taxonomy" id="639200"/>
    <lineage>
        <taxon>Bacteria</taxon>
        <taxon>Pseudomonadati</taxon>
        <taxon>Pseudomonadota</taxon>
        <taxon>Betaproteobacteria</taxon>
        <taxon>Burkholderiales</taxon>
        <taxon>Sphaerotilaceae</taxon>
        <taxon>Sphaerotilus</taxon>
    </lineage>
</organism>
<dbReference type="GO" id="GO:0016740">
    <property type="term" value="F:transferase activity"/>
    <property type="evidence" value="ECO:0007669"/>
    <property type="project" value="UniProtKB-KW"/>
</dbReference>
<dbReference type="KEGG" id="snn:EWH46_02795"/>
<feature type="domain" description="Glycosyltransferase 2-like" evidence="1">
    <location>
        <begin position="28"/>
        <end position="137"/>
    </location>
</feature>
<dbReference type="SUPFAM" id="SSF53448">
    <property type="entry name" value="Nucleotide-diphospho-sugar transferases"/>
    <property type="match status" value="1"/>
</dbReference>
<dbReference type="AlphaFoldDB" id="A0A5C1PYW4"/>
<dbReference type="Proteomes" id="UP000323522">
    <property type="component" value="Chromosome"/>
</dbReference>
<protein>
    <submittedName>
        <fullName evidence="2">Glycosyltransferase family 2 protein</fullName>
    </submittedName>
</protein>
<keyword evidence="2" id="KW-0808">Transferase</keyword>
<dbReference type="PANTHER" id="PTHR43685:SF2">
    <property type="entry name" value="GLYCOSYLTRANSFERASE 2-LIKE DOMAIN-CONTAINING PROTEIN"/>
    <property type="match status" value="1"/>
</dbReference>
<evidence type="ECO:0000313" key="3">
    <source>
        <dbReference type="Proteomes" id="UP000323522"/>
    </source>
</evidence>
<dbReference type="PANTHER" id="PTHR43685">
    <property type="entry name" value="GLYCOSYLTRANSFERASE"/>
    <property type="match status" value="1"/>
</dbReference>